<proteinExistence type="predicted"/>
<feature type="transmembrane region" description="Helical" evidence="3">
    <location>
        <begin position="470"/>
        <end position="492"/>
    </location>
</feature>
<sequence>MKKEGIRFQKDTENRDLILDYDDIDSAKNASEDIMEITIEPKAKFPKEFNENLTEVFNESLTEESKPRQQRFVTRTRNTRTQRVSKIKKDDSLQKELLKTFNKEKEEVDHKQISKEDINKEQYKVTIMDEQQKNKIENVDEGIRMDNTIENSQEKLSERKNVDFLDKIIAAQPVEQVSPQQEAPQHVSPQIMHREEVKPVQQVSPQQEAPQHVSPQIMHREEVKSVQQISPQQVTSQPIYQQVEPQKVSKSNVMIVDMSDTHKEGEKNMDVDSVQPKSDGLLKQIDEFREKAKMLQTLIQSKKDEAKKLEDIVAEKENKAEKLQRLVNERQEKADGITGEVSKRIKEMEKELVERINTIENNIDFRLQESSNHTSAMNNQLKETVTDSNSLALKKIDERLENVVTSKEIEGIVEEQLEETKIVLSEKIHSEDVKLYRNTKDALKDIEQQLYNIENVKDNTNSVKGLLKGVMALSLINLAGIVVMALYMFGFIHLS</sequence>
<organism evidence="4 5">
    <name type="scientific">Lachnobacterium bovis</name>
    <dbReference type="NCBI Taxonomy" id="140626"/>
    <lineage>
        <taxon>Bacteria</taxon>
        <taxon>Bacillati</taxon>
        <taxon>Bacillota</taxon>
        <taxon>Clostridia</taxon>
        <taxon>Lachnospirales</taxon>
        <taxon>Lachnospiraceae</taxon>
        <taxon>Lachnobacterium</taxon>
    </lineage>
</organism>
<evidence type="ECO:0000313" key="5">
    <source>
        <dbReference type="Proteomes" id="UP000182471"/>
    </source>
</evidence>
<evidence type="ECO:0000256" key="2">
    <source>
        <dbReference type="SAM" id="MobiDB-lite"/>
    </source>
</evidence>
<dbReference type="RefSeq" id="WP_022747603.1">
    <property type="nucleotide sequence ID" value="NZ_FOGW01000018.1"/>
</dbReference>
<evidence type="ECO:0000256" key="3">
    <source>
        <dbReference type="SAM" id="Phobius"/>
    </source>
</evidence>
<dbReference type="AlphaFoldDB" id="A0A1H9TMA6"/>
<keyword evidence="1" id="KW-0175">Coiled coil</keyword>
<dbReference type="Proteomes" id="UP000182471">
    <property type="component" value="Unassembled WGS sequence"/>
</dbReference>
<keyword evidence="3" id="KW-0472">Membrane</keyword>
<keyword evidence="3" id="KW-1133">Transmembrane helix</keyword>
<feature type="compositionally biased region" description="Basic residues" evidence="2">
    <location>
        <begin position="77"/>
        <end position="86"/>
    </location>
</feature>
<keyword evidence="5" id="KW-1185">Reference proteome</keyword>
<feature type="coiled-coil region" evidence="1">
    <location>
        <begin position="285"/>
        <end position="333"/>
    </location>
</feature>
<keyword evidence="3" id="KW-0812">Transmembrane</keyword>
<dbReference type="EMBL" id="FOGW01000018">
    <property type="protein sequence ID" value="SER98251.1"/>
    <property type="molecule type" value="Genomic_DNA"/>
</dbReference>
<evidence type="ECO:0000313" key="4">
    <source>
        <dbReference type="EMBL" id="SER98251.1"/>
    </source>
</evidence>
<gene>
    <name evidence="4" type="ORF">SAMN02910429_01690</name>
</gene>
<protein>
    <submittedName>
        <fullName evidence="4">Uncharacterized protein</fullName>
    </submittedName>
</protein>
<evidence type="ECO:0000256" key="1">
    <source>
        <dbReference type="SAM" id="Coils"/>
    </source>
</evidence>
<name>A0A1H9TMA6_9FIRM</name>
<accession>A0A1H9TMA6</accession>
<feature type="region of interest" description="Disordered" evidence="2">
    <location>
        <begin position="60"/>
        <end position="88"/>
    </location>
</feature>
<reference evidence="5" key="1">
    <citation type="submission" date="2016-10" db="EMBL/GenBank/DDBJ databases">
        <authorList>
            <person name="Varghese N."/>
            <person name="Submissions S."/>
        </authorList>
    </citation>
    <scope>NUCLEOTIDE SEQUENCE [LARGE SCALE GENOMIC DNA]</scope>
    <source>
        <strain evidence="5">S1b</strain>
    </source>
</reference>